<evidence type="ECO:0000256" key="2">
    <source>
        <dbReference type="ARBA" id="ARBA00023235"/>
    </source>
</evidence>
<dbReference type="Gene3D" id="3.10.310.10">
    <property type="entry name" value="Diaminopimelate Epimerase, Chain A, domain 1"/>
    <property type="match status" value="2"/>
</dbReference>
<name>A0A7S9LTP8_9RHOB</name>
<sequence>MTIEHLAAFSDGDHGGNPAGVLLGDAHPDVERMQAIAADLGYSETAFAAPEGDGWHVRYFAPASEVPFCGHATIALGATLGAAHGPGTYALRTAGGAVTLTAERVGNGWRAEFTSPPARHQAIGEEALDEILALFGLTATDLAPEWPPVLAEAGARHAVLRLADRARLATMDYDLTAGKALMETHGLVTIALVHLDADGVFHARNAFASGGVLEDPATGAAAAAMVGWLRDSGLLTGPLTILQGHDMGVPCQLEAEALPEPGAGVRVGGTIRRIR</sequence>
<dbReference type="Pfam" id="PF02567">
    <property type="entry name" value="PhzC-PhzF"/>
    <property type="match status" value="1"/>
</dbReference>
<dbReference type="RefSeq" id="WP_196104293.1">
    <property type="nucleotide sequence ID" value="NZ_CP064942.1"/>
</dbReference>
<gene>
    <name evidence="4" type="ORF">I0K15_04930</name>
</gene>
<dbReference type="GO" id="GO:0005737">
    <property type="term" value="C:cytoplasm"/>
    <property type="evidence" value="ECO:0007669"/>
    <property type="project" value="TreeGrafter"/>
</dbReference>
<dbReference type="SUPFAM" id="SSF54506">
    <property type="entry name" value="Diaminopimelate epimerase-like"/>
    <property type="match status" value="1"/>
</dbReference>
<evidence type="ECO:0000313" key="5">
    <source>
        <dbReference type="Proteomes" id="UP000594800"/>
    </source>
</evidence>
<evidence type="ECO:0000256" key="1">
    <source>
        <dbReference type="ARBA" id="ARBA00008270"/>
    </source>
</evidence>
<proteinExistence type="inferred from homology"/>
<dbReference type="GO" id="GO:0016853">
    <property type="term" value="F:isomerase activity"/>
    <property type="evidence" value="ECO:0007669"/>
    <property type="project" value="UniProtKB-KW"/>
</dbReference>
<dbReference type="PANTHER" id="PTHR13774">
    <property type="entry name" value="PHENAZINE BIOSYNTHESIS PROTEIN"/>
    <property type="match status" value="1"/>
</dbReference>
<dbReference type="PANTHER" id="PTHR13774:SF39">
    <property type="entry name" value="BIOSYNTHESIS PROTEIN, PUTATIVE-RELATED"/>
    <property type="match status" value="1"/>
</dbReference>
<evidence type="ECO:0000256" key="3">
    <source>
        <dbReference type="PIRSR" id="PIRSR016184-1"/>
    </source>
</evidence>
<dbReference type="Proteomes" id="UP000594800">
    <property type="component" value="Chromosome"/>
</dbReference>
<keyword evidence="5" id="KW-1185">Reference proteome</keyword>
<dbReference type="AlphaFoldDB" id="A0A7S9LTP8"/>
<comment type="similarity">
    <text evidence="1">Belongs to the PhzF family.</text>
</comment>
<organism evidence="4 5">
    <name type="scientific">Pontivivens ytuae</name>
    <dbReference type="NCBI Taxonomy" id="2789856"/>
    <lineage>
        <taxon>Bacteria</taxon>
        <taxon>Pseudomonadati</taxon>
        <taxon>Pseudomonadota</taxon>
        <taxon>Alphaproteobacteria</taxon>
        <taxon>Rhodobacterales</taxon>
        <taxon>Paracoccaceae</taxon>
        <taxon>Pontivivens</taxon>
    </lineage>
</organism>
<dbReference type="NCBIfam" id="TIGR00654">
    <property type="entry name" value="PhzF_family"/>
    <property type="match status" value="1"/>
</dbReference>
<dbReference type="PIRSF" id="PIRSF016184">
    <property type="entry name" value="PhzC_PhzF"/>
    <property type="match status" value="1"/>
</dbReference>
<protein>
    <submittedName>
        <fullName evidence="4">PhzF family phenazine biosynthesis protein</fullName>
    </submittedName>
</protein>
<dbReference type="EMBL" id="CP064942">
    <property type="protein sequence ID" value="QPH55094.1"/>
    <property type="molecule type" value="Genomic_DNA"/>
</dbReference>
<dbReference type="InterPro" id="IPR003719">
    <property type="entry name" value="Phenazine_PhzF-like"/>
</dbReference>
<feature type="active site" evidence="3">
    <location>
        <position position="44"/>
    </location>
</feature>
<keyword evidence="2" id="KW-0413">Isomerase</keyword>
<reference evidence="4 5" key="1">
    <citation type="submission" date="2020-11" db="EMBL/GenBank/DDBJ databases">
        <title>Description of Pontivivens ytuae sp. nov. isolated from deep sea sediment of Mariana Trench.</title>
        <authorList>
            <person name="Wang Z."/>
            <person name="Sun Q.-L."/>
            <person name="Xu X.-D."/>
            <person name="Tang Y.-Z."/>
            <person name="Zhang J."/>
        </authorList>
    </citation>
    <scope>NUCLEOTIDE SEQUENCE [LARGE SCALE GENOMIC DNA]</scope>
    <source>
        <strain evidence="4 5">MT2928</strain>
    </source>
</reference>
<dbReference type="KEGG" id="poz:I0K15_04930"/>
<accession>A0A7S9LTP8</accession>
<evidence type="ECO:0000313" key="4">
    <source>
        <dbReference type="EMBL" id="QPH55094.1"/>
    </source>
</evidence>